<evidence type="ECO:0000256" key="4">
    <source>
        <dbReference type="SAM" id="MobiDB-lite"/>
    </source>
</evidence>
<dbReference type="AlphaFoldDB" id="A0A6G7VEB3"/>
<dbReference type="InterPro" id="IPR018392">
    <property type="entry name" value="LysM"/>
</dbReference>
<dbReference type="CDD" id="cd02696">
    <property type="entry name" value="MurNAc-LAA"/>
    <property type="match status" value="1"/>
</dbReference>
<sequence length="464" mass="49895">MNRLDVLFWLLAMLPALAGAVDVECRWGYTAPDKTQVLLESTMPIPHRILSLDQPDRVVIDLPGARLTGQLPPPRTDDAILIGIRAGLRRADELRLVLDLKGPARVKSFSLQGSGGAKHRIVVELIPQNPTQGNALQVSIQAQSSPAALEVRSSRRRTALIAIDAGHGGEDPGAVGPNGLREKDVTLAIARKLARLIDREPGMRALMIRDADRYIGLPERPSLARDHKADLFVSIHADAYSDPNARGSSVYTLGTGAASSEMASSVAEHENGSERVLLVEPNGRDALLDAVLHEMTRNATLEHSDTAAAAILRQLKRAGVVHRGEVQHAGFVVLKSTDLPSLLVEAAFISNTEEERLLATDAYQQLIAQAILAGIKDYLNAHPPQGLSPIPDTPRGPREQGLPLRSAGRSAPGRTREHVISQGDTLSAIAKRYQVSLSSLRAENGLDETDVIHVGQVIAIPTDS</sequence>
<evidence type="ECO:0000313" key="6">
    <source>
        <dbReference type="EMBL" id="QIK38206.1"/>
    </source>
</evidence>
<dbReference type="SMART" id="SM00257">
    <property type="entry name" value="LysM"/>
    <property type="match status" value="1"/>
</dbReference>
<dbReference type="InterPro" id="IPR002508">
    <property type="entry name" value="MurNAc-LAA_cat"/>
</dbReference>
<dbReference type="GO" id="GO:0009253">
    <property type="term" value="P:peptidoglycan catabolic process"/>
    <property type="evidence" value="ECO:0007669"/>
    <property type="project" value="InterPro"/>
</dbReference>
<dbReference type="EMBL" id="CP048029">
    <property type="protein sequence ID" value="QIK38206.1"/>
    <property type="molecule type" value="Genomic_DNA"/>
</dbReference>
<feature type="region of interest" description="Disordered" evidence="4">
    <location>
        <begin position="383"/>
        <end position="416"/>
    </location>
</feature>
<dbReference type="Pfam" id="PF11741">
    <property type="entry name" value="AMIN"/>
    <property type="match status" value="1"/>
</dbReference>
<comment type="catalytic activity">
    <reaction evidence="1">
        <text>Hydrolyzes the link between N-acetylmuramoyl residues and L-amino acid residues in certain cell-wall glycopeptides.</text>
        <dbReference type="EC" id="3.5.1.28"/>
    </reaction>
</comment>
<keyword evidence="7" id="KW-1185">Reference proteome</keyword>
<dbReference type="InterPro" id="IPR050695">
    <property type="entry name" value="N-acetylmuramoyl_amidase_3"/>
</dbReference>
<dbReference type="Pfam" id="PF01476">
    <property type="entry name" value="LysM"/>
    <property type="match status" value="1"/>
</dbReference>
<reference evidence="7" key="1">
    <citation type="submission" date="2020-01" db="EMBL/GenBank/DDBJ databases">
        <title>Caldichromatium gen. nov., sp. nov., a thermophilic purple sulfur bacterium member of the family Chromatiaceae isolated from Nakabusa hot spring, Japan.</title>
        <authorList>
            <person name="Saini M.K."/>
            <person name="Hanada S."/>
            <person name="Tank M."/>
        </authorList>
    </citation>
    <scope>NUCLEOTIDE SEQUENCE [LARGE SCALE GENOMIC DNA]</scope>
    <source>
        <strain evidence="7">No.7</strain>
    </source>
</reference>
<dbReference type="CDD" id="cd00118">
    <property type="entry name" value="LysM"/>
    <property type="match status" value="1"/>
</dbReference>
<feature type="domain" description="LysM" evidence="5">
    <location>
        <begin position="416"/>
        <end position="460"/>
    </location>
</feature>
<keyword evidence="3" id="KW-0378">Hydrolase</keyword>
<dbReference type="GO" id="GO:0030288">
    <property type="term" value="C:outer membrane-bounded periplasmic space"/>
    <property type="evidence" value="ECO:0007669"/>
    <property type="project" value="TreeGrafter"/>
</dbReference>
<evidence type="ECO:0000256" key="1">
    <source>
        <dbReference type="ARBA" id="ARBA00001561"/>
    </source>
</evidence>
<name>A0A6G7VEB3_9GAMM</name>
<dbReference type="Pfam" id="PF01520">
    <property type="entry name" value="Amidase_3"/>
    <property type="match status" value="1"/>
</dbReference>
<gene>
    <name evidence="6" type="ORF">GWK36_09710</name>
</gene>
<dbReference type="Gene3D" id="3.10.350.10">
    <property type="entry name" value="LysM domain"/>
    <property type="match status" value="1"/>
</dbReference>
<evidence type="ECO:0000259" key="5">
    <source>
        <dbReference type="PROSITE" id="PS51782"/>
    </source>
</evidence>
<dbReference type="EC" id="3.5.1.28" evidence="2"/>
<dbReference type="PANTHER" id="PTHR30404">
    <property type="entry name" value="N-ACETYLMURAMOYL-L-ALANINE AMIDASE"/>
    <property type="match status" value="1"/>
</dbReference>
<dbReference type="RefSeq" id="WP_166270968.1">
    <property type="nucleotide sequence ID" value="NZ_CP048029.1"/>
</dbReference>
<organism evidence="6 7">
    <name type="scientific">Caldichromatium japonicum</name>
    <dbReference type="NCBI Taxonomy" id="2699430"/>
    <lineage>
        <taxon>Bacteria</taxon>
        <taxon>Pseudomonadati</taxon>
        <taxon>Pseudomonadota</taxon>
        <taxon>Gammaproteobacteria</taxon>
        <taxon>Chromatiales</taxon>
        <taxon>Chromatiaceae</taxon>
        <taxon>Caldichromatium</taxon>
    </lineage>
</organism>
<evidence type="ECO:0000313" key="7">
    <source>
        <dbReference type="Proteomes" id="UP000502699"/>
    </source>
</evidence>
<dbReference type="Proteomes" id="UP000502699">
    <property type="component" value="Chromosome"/>
</dbReference>
<evidence type="ECO:0000256" key="2">
    <source>
        <dbReference type="ARBA" id="ARBA00011901"/>
    </source>
</evidence>
<dbReference type="SUPFAM" id="SSF54106">
    <property type="entry name" value="LysM domain"/>
    <property type="match status" value="1"/>
</dbReference>
<dbReference type="GO" id="GO:0008745">
    <property type="term" value="F:N-acetylmuramoyl-L-alanine amidase activity"/>
    <property type="evidence" value="ECO:0007669"/>
    <property type="project" value="UniProtKB-EC"/>
</dbReference>
<dbReference type="SUPFAM" id="SSF53187">
    <property type="entry name" value="Zn-dependent exopeptidases"/>
    <property type="match status" value="1"/>
</dbReference>
<accession>A0A6G7VEB3</accession>
<proteinExistence type="predicted"/>
<dbReference type="PROSITE" id="PS51782">
    <property type="entry name" value="LYSM"/>
    <property type="match status" value="1"/>
</dbReference>
<dbReference type="Gene3D" id="3.40.630.40">
    <property type="entry name" value="Zn-dependent exopeptidases"/>
    <property type="match status" value="1"/>
</dbReference>
<dbReference type="SMART" id="SM00646">
    <property type="entry name" value="Ami_3"/>
    <property type="match status" value="1"/>
</dbReference>
<evidence type="ECO:0000256" key="3">
    <source>
        <dbReference type="ARBA" id="ARBA00022801"/>
    </source>
</evidence>
<dbReference type="Gene3D" id="2.60.40.3500">
    <property type="match status" value="1"/>
</dbReference>
<protein>
    <recommendedName>
        <fullName evidence="2">N-acetylmuramoyl-L-alanine amidase</fullName>
        <ecNumber evidence="2">3.5.1.28</ecNumber>
    </recommendedName>
</protein>
<dbReference type="PANTHER" id="PTHR30404:SF0">
    <property type="entry name" value="N-ACETYLMURAMOYL-L-ALANINE AMIDASE AMIC"/>
    <property type="match status" value="1"/>
</dbReference>
<dbReference type="InterPro" id="IPR036779">
    <property type="entry name" value="LysM_dom_sf"/>
</dbReference>
<dbReference type="InterPro" id="IPR021731">
    <property type="entry name" value="AMIN_dom"/>
</dbReference>
<dbReference type="KEGG" id="cjap:GWK36_09710"/>